<evidence type="ECO:0000259" key="16">
    <source>
        <dbReference type="Pfam" id="PF00441"/>
    </source>
</evidence>
<feature type="region of interest" description="Disordered" evidence="15">
    <location>
        <begin position="1"/>
        <end position="24"/>
    </location>
</feature>
<evidence type="ECO:0000256" key="13">
    <source>
        <dbReference type="ARBA" id="ARBA00049493"/>
    </source>
</evidence>
<dbReference type="SUPFAM" id="SSF56645">
    <property type="entry name" value="Acyl-CoA dehydrogenase NM domain-like"/>
    <property type="match status" value="1"/>
</dbReference>
<comment type="catalytic activity">
    <reaction evidence="13">
        <text>glutaryl-CoA + oxidized [electron-transfer flavoprotein] + 2 H(+) = (2E)-butenoyl-CoA + reduced [electron-transfer flavoprotein] + CO2</text>
        <dbReference type="Rhea" id="RHEA:13389"/>
        <dbReference type="Rhea" id="RHEA-COMP:10685"/>
        <dbReference type="Rhea" id="RHEA-COMP:10686"/>
        <dbReference type="ChEBI" id="CHEBI:15378"/>
        <dbReference type="ChEBI" id="CHEBI:16526"/>
        <dbReference type="ChEBI" id="CHEBI:57332"/>
        <dbReference type="ChEBI" id="CHEBI:57378"/>
        <dbReference type="ChEBI" id="CHEBI:57692"/>
        <dbReference type="ChEBI" id="CHEBI:58307"/>
        <dbReference type="EC" id="1.3.8.6"/>
    </reaction>
</comment>
<evidence type="ECO:0000259" key="17">
    <source>
        <dbReference type="Pfam" id="PF02770"/>
    </source>
</evidence>
<protein>
    <recommendedName>
        <fullName evidence="12">Glutaryl-CoA dehydrogenase, mitochondrial</fullName>
        <ecNumber evidence="11">1.3.8.6</ecNumber>
    </recommendedName>
</protein>
<evidence type="ECO:0000256" key="6">
    <source>
        <dbReference type="ARBA" id="ARBA00022946"/>
    </source>
</evidence>
<evidence type="ECO:0000256" key="4">
    <source>
        <dbReference type="ARBA" id="ARBA00022630"/>
    </source>
</evidence>
<keyword evidence="5 14" id="KW-0274">FAD</keyword>
<evidence type="ECO:0000256" key="5">
    <source>
        <dbReference type="ARBA" id="ARBA00022827"/>
    </source>
</evidence>
<comment type="similarity">
    <text evidence="3 14">Belongs to the acyl-CoA dehydrogenase family.</text>
</comment>
<keyword evidence="8" id="KW-0496">Mitochondrion</keyword>
<keyword evidence="6" id="KW-0809">Transit peptide</keyword>
<dbReference type="Gene3D" id="1.10.540.10">
    <property type="entry name" value="Acyl-CoA dehydrogenase/oxidase, N-terminal domain"/>
    <property type="match status" value="1"/>
</dbReference>
<evidence type="ECO:0000256" key="2">
    <source>
        <dbReference type="ARBA" id="ARBA00004305"/>
    </source>
</evidence>
<dbReference type="InterPro" id="IPR037069">
    <property type="entry name" value="AcylCoA_DH/ox_N_sf"/>
</dbReference>
<dbReference type="InterPro" id="IPR036250">
    <property type="entry name" value="AcylCo_DH-like_C"/>
</dbReference>
<dbReference type="InterPro" id="IPR046373">
    <property type="entry name" value="Acyl-CoA_Oxase/DH_mid-dom_sf"/>
</dbReference>
<evidence type="ECO:0000256" key="11">
    <source>
        <dbReference type="ARBA" id="ARBA00039033"/>
    </source>
</evidence>
<evidence type="ECO:0000259" key="18">
    <source>
        <dbReference type="Pfam" id="PF02771"/>
    </source>
</evidence>
<dbReference type="GO" id="GO:0004361">
    <property type="term" value="F:glutaryl-CoA dehydrogenase activity"/>
    <property type="evidence" value="ECO:0007669"/>
    <property type="project" value="UniProtKB-EC"/>
</dbReference>
<comment type="subcellular location">
    <subcellularLocation>
        <location evidence="2">Mitochondrion matrix</location>
    </subcellularLocation>
</comment>
<dbReference type="GO" id="GO:0033539">
    <property type="term" value="P:fatty acid beta-oxidation using acyl-CoA dehydrogenase"/>
    <property type="evidence" value="ECO:0007669"/>
    <property type="project" value="TreeGrafter"/>
</dbReference>
<comment type="cofactor">
    <cofactor evidence="1 14">
        <name>FAD</name>
        <dbReference type="ChEBI" id="CHEBI:57692"/>
    </cofactor>
</comment>
<evidence type="ECO:0000256" key="9">
    <source>
        <dbReference type="ARBA" id="ARBA00037899"/>
    </source>
</evidence>
<dbReference type="PANTHER" id="PTHR42807:SF1">
    <property type="entry name" value="GLUTARYL-COA DEHYDROGENASE, MITOCHONDRIAL"/>
    <property type="match status" value="1"/>
</dbReference>
<dbReference type="Proteomes" id="UP001187415">
    <property type="component" value="Unassembled WGS sequence"/>
</dbReference>
<evidence type="ECO:0000256" key="14">
    <source>
        <dbReference type="RuleBase" id="RU362125"/>
    </source>
</evidence>
<dbReference type="FunFam" id="1.20.140.10:FF:000006">
    <property type="entry name" value="Glutaryl-CoA dehydrogenase, mitochondrial"/>
    <property type="match status" value="1"/>
</dbReference>
<evidence type="ECO:0000313" key="20">
    <source>
        <dbReference type="Proteomes" id="UP001187415"/>
    </source>
</evidence>
<dbReference type="GO" id="GO:0000062">
    <property type="term" value="F:fatty-acyl-CoA binding"/>
    <property type="evidence" value="ECO:0007669"/>
    <property type="project" value="TreeGrafter"/>
</dbReference>
<proteinExistence type="inferred from homology"/>
<gene>
    <name evidence="19" type="ORF">Q5P01_017795</name>
</gene>
<dbReference type="PROSITE" id="PS00073">
    <property type="entry name" value="ACYL_COA_DH_2"/>
    <property type="match status" value="1"/>
</dbReference>
<evidence type="ECO:0000313" key="19">
    <source>
        <dbReference type="EMBL" id="KAK2833906.1"/>
    </source>
</evidence>
<evidence type="ECO:0000256" key="15">
    <source>
        <dbReference type="SAM" id="MobiDB-lite"/>
    </source>
</evidence>
<dbReference type="InterPro" id="IPR006089">
    <property type="entry name" value="Acyl-CoA_DH_CS"/>
</dbReference>
<dbReference type="InterPro" id="IPR006091">
    <property type="entry name" value="Acyl-CoA_Oxase/DH_mid-dom"/>
</dbReference>
<accession>A0AA88MED9</accession>
<dbReference type="EMBL" id="JAUPFM010000013">
    <property type="protein sequence ID" value="KAK2833906.1"/>
    <property type="molecule type" value="Genomic_DNA"/>
</dbReference>
<name>A0AA88MED9_CHASR</name>
<dbReference type="FunFam" id="1.10.540.10:FF:000003">
    <property type="entry name" value="glutaryl-CoA dehydrogenase, mitochondrial"/>
    <property type="match status" value="1"/>
</dbReference>
<dbReference type="FunFam" id="2.40.110.10:FF:000008">
    <property type="entry name" value="Glutaryl-CoA dehydrogenase, mitochondrial"/>
    <property type="match status" value="1"/>
</dbReference>
<keyword evidence="20" id="KW-1185">Reference proteome</keyword>
<dbReference type="Pfam" id="PF00441">
    <property type="entry name" value="Acyl-CoA_dh_1"/>
    <property type="match status" value="1"/>
</dbReference>
<dbReference type="Gene3D" id="2.40.110.10">
    <property type="entry name" value="Butyryl-CoA Dehydrogenase, subunit A, domain 2"/>
    <property type="match status" value="1"/>
</dbReference>
<keyword evidence="7 14" id="KW-0560">Oxidoreductase</keyword>
<organism evidence="19 20">
    <name type="scientific">Channa striata</name>
    <name type="common">Snakehead murrel</name>
    <name type="synonym">Ophicephalus striatus</name>
    <dbReference type="NCBI Taxonomy" id="64152"/>
    <lineage>
        <taxon>Eukaryota</taxon>
        <taxon>Metazoa</taxon>
        <taxon>Chordata</taxon>
        <taxon>Craniata</taxon>
        <taxon>Vertebrata</taxon>
        <taxon>Euteleostomi</taxon>
        <taxon>Actinopterygii</taxon>
        <taxon>Neopterygii</taxon>
        <taxon>Teleostei</taxon>
        <taxon>Neoteleostei</taxon>
        <taxon>Acanthomorphata</taxon>
        <taxon>Anabantaria</taxon>
        <taxon>Anabantiformes</taxon>
        <taxon>Channoidei</taxon>
        <taxon>Channidae</taxon>
        <taxon>Channa</taxon>
    </lineage>
</organism>
<dbReference type="Pfam" id="PF02771">
    <property type="entry name" value="Acyl-CoA_dh_N"/>
    <property type="match status" value="1"/>
</dbReference>
<dbReference type="PANTHER" id="PTHR42807">
    <property type="entry name" value="GLUTARYL-COA DEHYDROGENASE, MITOCHONDRIAL"/>
    <property type="match status" value="1"/>
</dbReference>
<feature type="domain" description="Acyl-CoA dehydrogenase/oxidase C-terminal" evidence="16">
    <location>
        <begin position="354"/>
        <end position="494"/>
    </location>
</feature>
<dbReference type="AlphaFoldDB" id="A0AA88MED9"/>
<dbReference type="InterPro" id="IPR009075">
    <property type="entry name" value="AcylCo_DH/oxidase_C"/>
</dbReference>
<evidence type="ECO:0000256" key="1">
    <source>
        <dbReference type="ARBA" id="ARBA00001974"/>
    </source>
</evidence>
<reference evidence="19" key="1">
    <citation type="submission" date="2023-07" db="EMBL/GenBank/DDBJ databases">
        <title>Chromosome-level Genome Assembly of Striped Snakehead (Channa striata).</title>
        <authorList>
            <person name="Liu H."/>
        </authorList>
    </citation>
    <scope>NUCLEOTIDE SEQUENCE</scope>
    <source>
        <strain evidence="19">Gz</strain>
        <tissue evidence="19">Muscle</tissue>
    </source>
</reference>
<dbReference type="CDD" id="cd01151">
    <property type="entry name" value="GCD"/>
    <property type="match status" value="1"/>
</dbReference>
<evidence type="ECO:0000256" key="3">
    <source>
        <dbReference type="ARBA" id="ARBA00009347"/>
    </source>
</evidence>
<evidence type="ECO:0000256" key="8">
    <source>
        <dbReference type="ARBA" id="ARBA00023128"/>
    </source>
</evidence>
<comment type="caution">
    <text evidence="19">The sequence shown here is derived from an EMBL/GenBank/DDBJ whole genome shotgun (WGS) entry which is preliminary data.</text>
</comment>
<keyword evidence="4 14" id="KW-0285">Flavoprotein</keyword>
<dbReference type="GO" id="GO:0046949">
    <property type="term" value="P:fatty-acyl-CoA biosynthetic process"/>
    <property type="evidence" value="ECO:0007669"/>
    <property type="project" value="TreeGrafter"/>
</dbReference>
<comment type="pathway">
    <text evidence="9">Amino-acid metabolism; lysine degradation.</text>
</comment>
<comment type="pathway">
    <text evidence="10">Amino-acid metabolism; tryptophan metabolism.</text>
</comment>
<evidence type="ECO:0000256" key="10">
    <source>
        <dbReference type="ARBA" id="ARBA00037927"/>
    </source>
</evidence>
<dbReference type="InterPro" id="IPR009100">
    <property type="entry name" value="AcylCoA_DH/oxidase_NM_dom_sf"/>
</dbReference>
<evidence type="ECO:0000256" key="7">
    <source>
        <dbReference type="ARBA" id="ARBA00023002"/>
    </source>
</evidence>
<feature type="domain" description="Acyl-CoA oxidase/dehydrogenase middle" evidence="17">
    <location>
        <begin position="242"/>
        <end position="335"/>
    </location>
</feature>
<feature type="domain" description="Acyl-CoA dehydrogenase/oxidase N-terminal" evidence="18">
    <location>
        <begin position="127"/>
        <end position="238"/>
    </location>
</feature>
<dbReference type="GO" id="GO:0005759">
    <property type="term" value="C:mitochondrial matrix"/>
    <property type="evidence" value="ECO:0007669"/>
    <property type="project" value="UniProtKB-SubCell"/>
</dbReference>
<feature type="compositionally biased region" description="Basic and acidic residues" evidence="15">
    <location>
        <begin position="10"/>
        <end position="24"/>
    </location>
</feature>
<dbReference type="Pfam" id="PF02770">
    <property type="entry name" value="Acyl-CoA_dh_M"/>
    <property type="match status" value="1"/>
</dbReference>
<dbReference type="GO" id="GO:0005743">
    <property type="term" value="C:mitochondrial inner membrane"/>
    <property type="evidence" value="ECO:0007669"/>
    <property type="project" value="TreeGrafter"/>
</dbReference>
<dbReference type="EC" id="1.3.8.6" evidence="11"/>
<dbReference type="InterPro" id="IPR052033">
    <property type="entry name" value="Glutaryl-CoA_DH_mitochondrial"/>
</dbReference>
<dbReference type="Gene3D" id="1.20.140.10">
    <property type="entry name" value="Butyryl-CoA Dehydrogenase, subunit A, domain 3"/>
    <property type="match status" value="1"/>
</dbReference>
<dbReference type="SUPFAM" id="SSF47203">
    <property type="entry name" value="Acyl-CoA dehydrogenase C-terminal domain-like"/>
    <property type="match status" value="1"/>
</dbReference>
<evidence type="ECO:0000256" key="12">
    <source>
        <dbReference type="ARBA" id="ARBA00039507"/>
    </source>
</evidence>
<sequence>MAVQDAVIDEAPHQSVRERAPLTDERTEPRAHWCHLWPEVTCCPKVEQTQDTRRCPTELGLTSVMALRSTVCRLLVRPQRCAFLSASRAQGTTAPAAQGSVKIEQKSKAPKVQFNWRDALDLEGQLTEEEIMIRDSFRTYCQEKLMPRILMANRNEVFDREILSEMGEMGVLGPTIKDYGCAGTTYVAYGLIAREVERVDSGYRSVMSVQSSLVMHPIYSYGTEEQKQKYLPKLARGEILGCFGLTEPNHGSDPGSMETRAKYNPSSRTYTLSGSKTWITNSPVADVAVVWAKCDDGKVRGFILERGMKGLSTPKIEGKFSLRASATGMILMDEVEVPEENLLPKVSGLGGPFGCLNNARYGIAWGALGAAEFCFHTARQYTLDRLQFGVPLARNQLMQKKMADMLTEITVGLQSCLQLGRLMDKKKAAPEMISMLKRNSCGKALDVARQARDMLGGNGIADEYHVIRHVLNLEAVNTYEGTHDIHALILGRAITGLQSFTVDK</sequence>
<dbReference type="GO" id="GO:0050660">
    <property type="term" value="F:flavin adenine dinucleotide binding"/>
    <property type="evidence" value="ECO:0007669"/>
    <property type="project" value="InterPro"/>
</dbReference>
<dbReference type="InterPro" id="IPR013786">
    <property type="entry name" value="AcylCoA_DH/ox_N"/>
</dbReference>